<evidence type="ECO:0000256" key="7">
    <source>
        <dbReference type="ARBA" id="ARBA00022989"/>
    </source>
</evidence>
<evidence type="ECO:0000256" key="11">
    <source>
        <dbReference type="PIRSR" id="PIRSR000439-1"/>
    </source>
</evidence>
<evidence type="ECO:0000313" key="14">
    <source>
        <dbReference type="EMBL" id="KAL0491079.1"/>
    </source>
</evidence>
<dbReference type="Pfam" id="PF03062">
    <property type="entry name" value="MBOAT"/>
    <property type="match status" value="1"/>
</dbReference>
<feature type="compositionally biased region" description="Polar residues" evidence="12">
    <location>
        <begin position="23"/>
        <end position="45"/>
    </location>
</feature>
<organism evidence="14 15">
    <name type="scientific">Acrasis kona</name>
    <dbReference type="NCBI Taxonomy" id="1008807"/>
    <lineage>
        <taxon>Eukaryota</taxon>
        <taxon>Discoba</taxon>
        <taxon>Heterolobosea</taxon>
        <taxon>Tetramitia</taxon>
        <taxon>Eutetramitia</taxon>
        <taxon>Acrasidae</taxon>
        <taxon>Acrasis</taxon>
    </lineage>
</organism>
<evidence type="ECO:0000256" key="3">
    <source>
        <dbReference type="ARBA" id="ARBA00009010"/>
    </source>
</evidence>
<gene>
    <name evidence="14" type="ORF">AKO1_009739</name>
</gene>
<reference evidence="14 15" key="1">
    <citation type="submission" date="2024-03" db="EMBL/GenBank/DDBJ databases">
        <title>The Acrasis kona genome and developmental transcriptomes reveal deep origins of eukaryotic multicellular pathways.</title>
        <authorList>
            <person name="Sheikh S."/>
            <person name="Fu C.-J."/>
            <person name="Brown M.W."/>
            <person name="Baldauf S.L."/>
        </authorList>
    </citation>
    <scope>NUCLEOTIDE SEQUENCE [LARGE SCALE GENOMIC DNA]</scope>
    <source>
        <strain evidence="14 15">ATCC MYA-3509</strain>
    </source>
</reference>
<feature type="transmembrane region" description="Helical" evidence="13">
    <location>
        <begin position="469"/>
        <end position="487"/>
    </location>
</feature>
<dbReference type="Proteomes" id="UP001431209">
    <property type="component" value="Unassembled WGS sequence"/>
</dbReference>
<feature type="active site" evidence="11">
    <location>
        <position position="427"/>
    </location>
</feature>
<feature type="transmembrane region" description="Helical" evidence="13">
    <location>
        <begin position="185"/>
        <end position="205"/>
    </location>
</feature>
<evidence type="ECO:0000256" key="13">
    <source>
        <dbReference type="SAM" id="Phobius"/>
    </source>
</evidence>
<evidence type="ECO:0000256" key="6">
    <source>
        <dbReference type="ARBA" id="ARBA00022824"/>
    </source>
</evidence>
<comment type="caution">
    <text evidence="14">The sequence shown here is derived from an EMBL/GenBank/DDBJ whole genome shotgun (WGS) entry which is preliminary data.</text>
</comment>
<keyword evidence="6 10" id="KW-0256">Endoplasmic reticulum</keyword>
<dbReference type="InterPro" id="IPR004299">
    <property type="entry name" value="MBOAT_fam"/>
</dbReference>
<feature type="transmembrane region" description="Helical" evidence="13">
    <location>
        <begin position="211"/>
        <end position="230"/>
    </location>
</feature>
<keyword evidence="7 13" id="KW-1133">Transmembrane helix</keyword>
<sequence>MSKRTNKKPESLVVDHDHITPAQKLNTPTSQLNTNLNVQHTKSPQPKTPYFYRSRESLLESELEQENPQEKQEEEPLKDAKECNRHRYDGFFNLCVVMLIGSCTVLCVDNYLNKGLLVDLDLLKCMTADAYRSYLLAPVILGYAVFIFFLSQVNMRFIYQGQITDEKGRIIRASQKTPSRTKDTIYLLCNVLYLSGLFSVFYTVVHLIFAWRVSILISFVVSLCLMVVTFKMHSYYVYIGRSFTPNAVQVPTDEHINHSTLVTLNEFTYFMVAPTMCFFRYYPRTDSIRVGYLVKQALSIIACLSIMYVMCMQFLDPVLKMTSFSEADVRTAYLVLKVSLPWFIIWLLGSYAFFHCWLNIVAELTMFADRLWYKDWWNAPTFDEFWRMWNIPTHHFLLRHVYFASLRYKWSKSVALWLTFFLSAFVHELCMSIVFRTLRYYFFLAMMLQIPFVSLAERFKNQNKRLGNCLMWMSLFTGQPLMVLLYFKDWYSQEMAMCEVRYN</sequence>
<comment type="subcellular location">
    <subcellularLocation>
        <location evidence="1 10">Endoplasmic reticulum membrane</location>
        <topology evidence="1 10">Multi-pass membrane protein</topology>
    </subcellularLocation>
</comment>
<evidence type="ECO:0000256" key="1">
    <source>
        <dbReference type="ARBA" id="ARBA00004477"/>
    </source>
</evidence>
<dbReference type="EMBL" id="JAOPGA020001753">
    <property type="protein sequence ID" value="KAL0491079.1"/>
    <property type="molecule type" value="Genomic_DNA"/>
</dbReference>
<proteinExistence type="inferred from homology"/>
<feature type="transmembrane region" description="Helical" evidence="13">
    <location>
        <begin position="131"/>
        <end position="150"/>
    </location>
</feature>
<evidence type="ECO:0000256" key="10">
    <source>
        <dbReference type="PIRNR" id="PIRNR000439"/>
    </source>
</evidence>
<name>A0AAW2ZNS1_9EUKA</name>
<dbReference type="PANTHER" id="PTHR10408:SF7">
    <property type="entry name" value="DIACYLGLYCEROL O-ACYLTRANSFERASE 1"/>
    <property type="match status" value="1"/>
</dbReference>
<feature type="region of interest" description="Disordered" evidence="12">
    <location>
        <begin position="1"/>
        <end position="49"/>
    </location>
</feature>
<feature type="transmembrane region" description="Helical" evidence="13">
    <location>
        <begin position="297"/>
        <end position="315"/>
    </location>
</feature>
<dbReference type="PANTHER" id="PTHR10408">
    <property type="entry name" value="STEROL O-ACYLTRANSFERASE"/>
    <property type="match status" value="1"/>
</dbReference>
<keyword evidence="15" id="KW-1185">Reference proteome</keyword>
<accession>A0AAW2ZNS1</accession>
<keyword evidence="9 10" id="KW-0012">Acyltransferase</keyword>
<evidence type="ECO:0000256" key="4">
    <source>
        <dbReference type="ARBA" id="ARBA00022679"/>
    </source>
</evidence>
<feature type="transmembrane region" description="Helical" evidence="13">
    <location>
        <begin position="91"/>
        <end position="111"/>
    </location>
</feature>
<evidence type="ECO:0000256" key="2">
    <source>
        <dbReference type="ARBA" id="ARBA00005189"/>
    </source>
</evidence>
<keyword evidence="8 10" id="KW-0472">Membrane</keyword>
<dbReference type="GO" id="GO:0004144">
    <property type="term" value="F:diacylglycerol O-acyltransferase activity"/>
    <property type="evidence" value="ECO:0007669"/>
    <property type="project" value="TreeGrafter"/>
</dbReference>
<dbReference type="GO" id="GO:0019432">
    <property type="term" value="P:triglyceride biosynthetic process"/>
    <property type="evidence" value="ECO:0007669"/>
    <property type="project" value="TreeGrafter"/>
</dbReference>
<comment type="pathway">
    <text evidence="2">Lipid metabolism.</text>
</comment>
<evidence type="ECO:0000256" key="9">
    <source>
        <dbReference type="ARBA" id="ARBA00023315"/>
    </source>
</evidence>
<dbReference type="InterPro" id="IPR014371">
    <property type="entry name" value="Oat_ACAT_DAG_ARE"/>
</dbReference>
<evidence type="ECO:0000256" key="12">
    <source>
        <dbReference type="SAM" id="MobiDB-lite"/>
    </source>
</evidence>
<evidence type="ECO:0000256" key="8">
    <source>
        <dbReference type="ARBA" id="ARBA00023136"/>
    </source>
</evidence>
<keyword evidence="4 10" id="KW-0808">Transferase</keyword>
<keyword evidence="5 13" id="KW-0812">Transmembrane</keyword>
<feature type="compositionally biased region" description="Basic and acidic residues" evidence="12">
    <location>
        <begin position="7"/>
        <end position="19"/>
    </location>
</feature>
<comment type="similarity">
    <text evidence="3 10">Belongs to the membrane-bound acyltransferase family. Sterol o-acyltransferase subfamily.</text>
</comment>
<dbReference type="AlphaFoldDB" id="A0AAW2ZNS1"/>
<evidence type="ECO:0000313" key="15">
    <source>
        <dbReference type="Proteomes" id="UP001431209"/>
    </source>
</evidence>
<evidence type="ECO:0000256" key="5">
    <source>
        <dbReference type="ARBA" id="ARBA00022692"/>
    </source>
</evidence>
<feature type="transmembrane region" description="Helical" evidence="13">
    <location>
        <begin position="440"/>
        <end position="457"/>
    </location>
</feature>
<feature type="transmembrane region" description="Helical" evidence="13">
    <location>
        <begin position="343"/>
        <end position="362"/>
    </location>
</feature>
<feature type="transmembrane region" description="Helical" evidence="13">
    <location>
        <begin position="414"/>
        <end position="434"/>
    </location>
</feature>
<dbReference type="GO" id="GO:0005789">
    <property type="term" value="C:endoplasmic reticulum membrane"/>
    <property type="evidence" value="ECO:0007669"/>
    <property type="project" value="UniProtKB-SubCell"/>
</dbReference>
<protein>
    <recommendedName>
        <fullName evidence="10">O-acyltransferase</fullName>
    </recommendedName>
</protein>
<dbReference type="PIRSF" id="PIRSF000439">
    <property type="entry name" value="Oat_ACAT_DAG_ARE"/>
    <property type="match status" value="1"/>
</dbReference>